<dbReference type="GO" id="GO:0004515">
    <property type="term" value="F:nicotinate-nucleotide adenylyltransferase activity"/>
    <property type="evidence" value="ECO:0007669"/>
    <property type="project" value="UniProtKB-UniRule"/>
</dbReference>
<dbReference type="RefSeq" id="WP_013386040.1">
    <property type="nucleotide sequence ID" value="NC_014628.2"/>
</dbReference>
<gene>
    <name evidence="10" type="primary">nadD</name>
    <name evidence="12" type="ORF">PPSC2_27010</name>
</gene>
<dbReference type="EC" id="2.7.7.18" evidence="10"/>
<sequence>MAKIGFFGASFDPITNSHLWTATKIAEEYNLSQVIMGPGSNKRPDKQMNISDAHRWNLLQLAISNDSLFVADDFEMKQDASAIYTYFTMEHYKQLYPLDQVYFIMGADLLVDIAKGEWLYGKELVENNLFLVMSRDGINMKEVISSSAFLQPYSEHFHLIEKGMNMEISSSYIRGELRKHPNARHLKHLMPCPCYDYIMEHGLYQF</sequence>
<dbReference type="Gene3D" id="3.40.50.620">
    <property type="entry name" value="HUPs"/>
    <property type="match status" value="1"/>
</dbReference>
<evidence type="ECO:0000256" key="10">
    <source>
        <dbReference type="HAMAP-Rule" id="MF_00244"/>
    </source>
</evidence>
<comment type="pathway">
    <text evidence="2 10">Cofactor biosynthesis; NAD(+) biosynthesis; deamido-NAD(+) from nicotinate D-ribonucleotide: step 1/1.</text>
</comment>
<dbReference type="InterPro" id="IPR004821">
    <property type="entry name" value="Cyt_trans-like"/>
</dbReference>
<evidence type="ECO:0000256" key="4">
    <source>
        <dbReference type="ARBA" id="ARBA00022679"/>
    </source>
</evidence>
<protein>
    <recommendedName>
        <fullName evidence="10">Probable nicotinate-nucleotide adenylyltransferase</fullName>
        <ecNumber evidence="10">2.7.7.18</ecNumber>
    </recommendedName>
    <alternativeName>
        <fullName evidence="10">Deamido-NAD(+) diphosphorylase</fullName>
    </alternativeName>
    <alternativeName>
        <fullName evidence="10">Deamido-NAD(+) pyrophosphorylase</fullName>
    </alternativeName>
    <alternativeName>
        <fullName evidence="10">Nicotinate mononucleotide adenylyltransferase</fullName>
        <shortName evidence="10">NaMN adenylyltransferase</shortName>
    </alternativeName>
</protein>
<evidence type="ECO:0000313" key="12">
    <source>
        <dbReference type="EMBL" id="ADO59626.1"/>
    </source>
</evidence>
<organism evidence="12 13">
    <name type="scientific">Paenibacillus polymyxa (strain SC2)</name>
    <name type="common">Bacillus polymyxa</name>
    <dbReference type="NCBI Taxonomy" id="886882"/>
    <lineage>
        <taxon>Bacteria</taxon>
        <taxon>Bacillati</taxon>
        <taxon>Bacillota</taxon>
        <taxon>Bacilli</taxon>
        <taxon>Bacillales</taxon>
        <taxon>Paenibacillaceae</taxon>
        <taxon>Paenibacillus</taxon>
    </lineage>
</organism>
<evidence type="ECO:0000256" key="7">
    <source>
        <dbReference type="ARBA" id="ARBA00022840"/>
    </source>
</evidence>
<dbReference type="AlphaFoldDB" id="E3EL64"/>
<keyword evidence="5 10" id="KW-0548">Nucleotidyltransferase</keyword>
<geneLocation type="plasmid" evidence="12 13">
    <name>pSC2</name>
</geneLocation>
<dbReference type="HOGENOM" id="CLU_069765_3_0_9"/>
<comment type="catalytic activity">
    <reaction evidence="9 10">
        <text>nicotinate beta-D-ribonucleotide + ATP + H(+) = deamido-NAD(+) + diphosphate</text>
        <dbReference type="Rhea" id="RHEA:22860"/>
        <dbReference type="ChEBI" id="CHEBI:15378"/>
        <dbReference type="ChEBI" id="CHEBI:30616"/>
        <dbReference type="ChEBI" id="CHEBI:33019"/>
        <dbReference type="ChEBI" id="CHEBI:57502"/>
        <dbReference type="ChEBI" id="CHEBI:58437"/>
        <dbReference type="EC" id="2.7.7.18"/>
    </reaction>
</comment>
<dbReference type="PATRIC" id="fig|886882.15.peg.5711"/>
<dbReference type="InterPro" id="IPR014729">
    <property type="entry name" value="Rossmann-like_a/b/a_fold"/>
</dbReference>
<dbReference type="GO" id="GO:0005524">
    <property type="term" value="F:ATP binding"/>
    <property type="evidence" value="ECO:0007669"/>
    <property type="project" value="UniProtKB-KW"/>
</dbReference>
<evidence type="ECO:0000256" key="6">
    <source>
        <dbReference type="ARBA" id="ARBA00022741"/>
    </source>
</evidence>
<evidence type="ECO:0000256" key="9">
    <source>
        <dbReference type="ARBA" id="ARBA00048721"/>
    </source>
</evidence>
<reference evidence="12 13" key="1">
    <citation type="journal article" date="2011" name="J. Bacteriol.">
        <title>Complete genome sequence of Paenibacillus polymyxa SC2, a strain of plant growth-promoting Rhizobacterium with broad-spectrum antimicrobial activity.</title>
        <authorList>
            <person name="Ma M."/>
            <person name="Wang C."/>
            <person name="Ding Y."/>
            <person name="Li L."/>
            <person name="Shen D."/>
            <person name="Jiang X."/>
            <person name="Guan D."/>
            <person name="Cao F."/>
            <person name="Chen H."/>
            <person name="Feng R."/>
            <person name="Wang X."/>
            <person name="Ge Y."/>
            <person name="Yao L."/>
            <person name="Bing X."/>
            <person name="Yang X."/>
            <person name="Li J."/>
            <person name="Du B."/>
        </authorList>
    </citation>
    <scope>NUCLEOTIDE SEQUENCE [LARGE SCALE GENOMIC DNA]</scope>
    <source>
        <strain evidence="12 13">SC2</strain>
        <plasmid evidence="13">pSC2</plasmid>
    </source>
</reference>
<dbReference type="OrthoDB" id="5295945at2"/>
<dbReference type="SUPFAM" id="SSF52374">
    <property type="entry name" value="Nucleotidylyl transferase"/>
    <property type="match status" value="1"/>
</dbReference>
<dbReference type="KEGG" id="ppm:PPSC2_27010"/>
<dbReference type="NCBIfam" id="TIGR00482">
    <property type="entry name" value="nicotinate (nicotinamide) nucleotide adenylyltransferase"/>
    <property type="match status" value="1"/>
</dbReference>
<keyword evidence="4 10" id="KW-0808">Transferase</keyword>
<keyword evidence="3 10" id="KW-0662">Pyridine nucleotide biosynthesis</keyword>
<keyword evidence="7 10" id="KW-0067">ATP-binding</keyword>
<keyword evidence="6 10" id="KW-0547">Nucleotide-binding</keyword>
<dbReference type="Pfam" id="PF01467">
    <property type="entry name" value="CTP_transf_like"/>
    <property type="match status" value="1"/>
</dbReference>
<name>E3EL64_PAEPS</name>
<dbReference type="CDD" id="cd02165">
    <property type="entry name" value="NMNAT"/>
    <property type="match status" value="1"/>
</dbReference>
<comment type="similarity">
    <text evidence="10">Belongs to the NadD family.</text>
</comment>
<dbReference type="PANTHER" id="PTHR39321">
    <property type="entry name" value="NICOTINATE-NUCLEOTIDE ADENYLYLTRANSFERASE-RELATED"/>
    <property type="match status" value="1"/>
</dbReference>
<keyword evidence="12" id="KW-0614">Plasmid</keyword>
<dbReference type="UniPathway" id="UPA00253">
    <property type="reaction ID" value="UER00332"/>
</dbReference>
<proteinExistence type="inferred from homology"/>
<dbReference type="EMBL" id="CP002214">
    <property type="protein sequence ID" value="ADO59626.1"/>
    <property type="molecule type" value="Genomic_DNA"/>
</dbReference>
<dbReference type="GO" id="GO:0009435">
    <property type="term" value="P:NAD+ biosynthetic process"/>
    <property type="evidence" value="ECO:0007669"/>
    <property type="project" value="UniProtKB-UniRule"/>
</dbReference>
<dbReference type="eggNOG" id="COG1057">
    <property type="taxonomic scope" value="Bacteria"/>
</dbReference>
<comment type="function">
    <text evidence="1 10">Catalyzes the reversible adenylation of nicotinate mononucleotide (NaMN) to nicotinic acid adenine dinucleotide (NaAD).</text>
</comment>
<evidence type="ECO:0000256" key="5">
    <source>
        <dbReference type="ARBA" id="ARBA00022695"/>
    </source>
</evidence>
<dbReference type="InterPro" id="IPR005248">
    <property type="entry name" value="NadD/NMNAT"/>
</dbReference>
<dbReference type="PANTHER" id="PTHR39321:SF3">
    <property type="entry name" value="PHOSPHOPANTETHEINE ADENYLYLTRANSFERASE"/>
    <property type="match status" value="1"/>
</dbReference>
<evidence type="ECO:0000256" key="2">
    <source>
        <dbReference type="ARBA" id="ARBA00005019"/>
    </source>
</evidence>
<evidence type="ECO:0000313" key="13">
    <source>
        <dbReference type="Proteomes" id="UP000006868"/>
    </source>
</evidence>
<accession>E3EL64</accession>
<dbReference type="Proteomes" id="UP000006868">
    <property type="component" value="Plasmid pSC2"/>
</dbReference>
<evidence type="ECO:0000256" key="3">
    <source>
        <dbReference type="ARBA" id="ARBA00022642"/>
    </source>
</evidence>
<feature type="domain" description="Cytidyltransferase-like" evidence="11">
    <location>
        <begin position="6"/>
        <end position="174"/>
    </location>
</feature>
<evidence type="ECO:0000259" key="11">
    <source>
        <dbReference type="Pfam" id="PF01467"/>
    </source>
</evidence>
<evidence type="ECO:0000256" key="8">
    <source>
        <dbReference type="ARBA" id="ARBA00023027"/>
    </source>
</evidence>
<dbReference type="HAMAP" id="MF_00244">
    <property type="entry name" value="NaMN_adenylyltr"/>
    <property type="match status" value="1"/>
</dbReference>
<keyword evidence="8 10" id="KW-0520">NAD</keyword>
<evidence type="ECO:0000256" key="1">
    <source>
        <dbReference type="ARBA" id="ARBA00002324"/>
    </source>
</evidence>